<gene>
    <name evidence="3" type="ORF">GOODEAATRI_014044</name>
</gene>
<feature type="region of interest" description="Disordered" evidence="1">
    <location>
        <begin position="29"/>
        <end position="51"/>
    </location>
</feature>
<evidence type="ECO:0000313" key="3">
    <source>
        <dbReference type="EMBL" id="MEQ2171759.1"/>
    </source>
</evidence>
<organism evidence="3 4">
    <name type="scientific">Goodea atripinnis</name>
    <dbReference type="NCBI Taxonomy" id="208336"/>
    <lineage>
        <taxon>Eukaryota</taxon>
        <taxon>Metazoa</taxon>
        <taxon>Chordata</taxon>
        <taxon>Craniata</taxon>
        <taxon>Vertebrata</taxon>
        <taxon>Euteleostomi</taxon>
        <taxon>Actinopterygii</taxon>
        <taxon>Neopterygii</taxon>
        <taxon>Teleostei</taxon>
        <taxon>Neoteleostei</taxon>
        <taxon>Acanthomorphata</taxon>
        <taxon>Ovalentaria</taxon>
        <taxon>Atherinomorphae</taxon>
        <taxon>Cyprinodontiformes</taxon>
        <taxon>Goodeidae</taxon>
        <taxon>Goodea</taxon>
    </lineage>
</organism>
<dbReference type="PANTHER" id="PTHR24135">
    <property type="entry name" value="SH3 AND MULTIPLE ANKYRIN REPEAT DOMAINS PROTEIN"/>
    <property type="match status" value="1"/>
</dbReference>
<dbReference type="PANTHER" id="PTHR24135:SF3">
    <property type="entry name" value="SH3 AND MULTIPLE ANKYRIN REPEAT DOMAINS PROTEIN 1"/>
    <property type="match status" value="1"/>
</dbReference>
<sequence length="185" mass="21183">MIGGRQSWEGKSGEVGKPAAVVVGRQRLGRPLRPGNLDNRGNPHMSNQTQPHHHVTNKLQQQHLMAAKRRALMERSMTTMAPHEDTFLTMMVFRIGIPDIKQTRCLQFDQDCTVWSAKQQIVCSLGESLWDVYNYGLFQPAGEGRDAKFLEEERPLRDYARTFEKGVPYLEVILRKQECVDFLVS</sequence>
<accession>A0ABV0NK42</accession>
<protein>
    <recommendedName>
        <fullName evidence="2">Talin N-terminal F0 domain-containing protein</fullName>
    </recommendedName>
</protein>
<reference evidence="3 4" key="1">
    <citation type="submission" date="2021-06" db="EMBL/GenBank/DDBJ databases">
        <authorList>
            <person name="Palmer J.M."/>
        </authorList>
    </citation>
    <scope>NUCLEOTIDE SEQUENCE [LARGE SCALE GENOMIC DNA]</scope>
    <source>
        <strain evidence="3 4">GA_2019</strain>
        <tissue evidence="3">Muscle</tissue>
    </source>
</reference>
<comment type="caution">
    <text evidence="3">The sequence shown here is derived from an EMBL/GenBank/DDBJ whole genome shotgun (WGS) entry which is preliminary data.</text>
</comment>
<proteinExistence type="predicted"/>
<dbReference type="Pfam" id="PF16511">
    <property type="entry name" value="FERM_f0"/>
    <property type="match status" value="1"/>
</dbReference>
<feature type="non-terminal residue" evidence="3">
    <location>
        <position position="185"/>
    </location>
</feature>
<keyword evidence="4" id="KW-1185">Reference proteome</keyword>
<evidence type="ECO:0000256" key="1">
    <source>
        <dbReference type="SAM" id="MobiDB-lite"/>
    </source>
</evidence>
<dbReference type="InterPro" id="IPR051569">
    <property type="entry name" value="SHANK"/>
</dbReference>
<evidence type="ECO:0000259" key="2">
    <source>
        <dbReference type="Pfam" id="PF16511"/>
    </source>
</evidence>
<feature type="domain" description="Talin N-terminal F0" evidence="2">
    <location>
        <begin position="93"/>
        <end position="160"/>
    </location>
</feature>
<dbReference type="InterPro" id="IPR032425">
    <property type="entry name" value="FERM_f0"/>
</dbReference>
<dbReference type="EMBL" id="JAHRIO010040951">
    <property type="protein sequence ID" value="MEQ2171759.1"/>
    <property type="molecule type" value="Genomic_DNA"/>
</dbReference>
<dbReference type="Proteomes" id="UP001476798">
    <property type="component" value="Unassembled WGS sequence"/>
</dbReference>
<dbReference type="Gene3D" id="3.10.20.90">
    <property type="entry name" value="Phosphatidylinositol 3-kinase Catalytic Subunit, Chain A, domain 1"/>
    <property type="match status" value="1"/>
</dbReference>
<evidence type="ECO:0000313" key="4">
    <source>
        <dbReference type="Proteomes" id="UP001476798"/>
    </source>
</evidence>
<name>A0ABV0NK42_9TELE</name>